<dbReference type="Gene3D" id="3.40.50.150">
    <property type="entry name" value="Vaccinia Virus protein VP39"/>
    <property type="match status" value="2"/>
</dbReference>
<accession>A0AAD1TB20</accession>
<dbReference type="PANTHER" id="PTHR10867:SF45">
    <property type="entry name" value="LOC100127826 PROTEIN"/>
    <property type="match status" value="1"/>
</dbReference>
<keyword evidence="3" id="KW-0808">Transferase</keyword>
<dbReference type="Pfam" id="PF01234">
    <property type="entry name" value="NNMT_PNMT_TEMT"/>
    <property type="match status" value="2"/>
</dbReference>
<evidence type="ECO:0000313" key="5">
    <source>
        <dbReference type="EMBL" id="CAH2320334.1"/>
    </source>
</evidence>
<evidence type="ECO:0000256" key="3">
    <source>
        <dbReference type="ARBA" id="ARBA00022679"/>
    </source>
</evidence>
<sequence>MTNAVGAQESDSFLPNDLDKSEEVGVVTTISVYKKEGGACRMLAQSPSLSHTEPHREAWHVKEDKTRQAIKGVIQWDISNDDQVPVDLPQADCVLSLYLLEVTSKDRDTYQRNLKKLTSRLKPGGHLILFTVLNMTFYKVDEEKFFILSVDKEFVKQAVINAGLVLEKGSFHQVDKAELITAPRLFNMSSNGHKHYHDKNYPAKRFVEVYLCDDRYPLIKESIDFPMEQIHKDIDSGVLKGEALIDFSVGASANHLIPACNGFKDIYVVEVNDLNINEFEKWRQNRQDAVNFSYGAKVHYTLEGGREAWHVKEDKTRQAIKGVIKWDISNDDQIPADLPQADCILSLFLLDVISKDKEVFQNNLKKLTSQLKPGGHLILFTALNMTFYKVDGEKFFILPLDEQFVKQAVINAGLVIEKVNVLPSKKNCDLIDFDAILHIRACMKTF</sequence>
<evidence type="ECO:0000256" key="4">
    <source>
        <dbReference type="ARBA" id="ARBA00022691"/>
    </source>
</evidence>
<dbReference type="GO" id="GO:0008170">
    <property type="term" value="F:N-methyltransferase activity"/>
    <property type="evidence" value="ECO:0007669"/>
    <property type="project" value="TreeGrafter"/>
</dbReference>
<reference evidence="5" key="1">
    <citation type="submission" date="2022-03" db="EMBL/GenBank/DDBJ databases">
        <authorList>
            <person name="Alioto T."/>
            <person name="Alioto T."/>
            <person name="Gomez Garrido J."/>
        </authorList>
    </citation>
    <scope>NUCLEOTIDE SEQUENCE</scope>
</reference>
<dbReference type="PANTHER" id="PTHR10867">
    <property type="entry name" value="NNMT/PNMT/TEMT FAMILY MEMBER"/>
    <property type="match status" value="1"/>
</dbReference>
<evidence type="ECO:0000256" key="1">
    <source>
        <dbReference type="ARBA" id="ARBA00007996"/>
    </source>
</evidence>
<keyword evidence="4" id="KW-0949">S-adenosyl-L-methionine</keyword>
<dbReference type="GO" id="GO:0032259">
    <property type="term" value="P:methylation"/>
    <property type="evidence" value="ECO:0007669"/>
    <property type="project" value="UniProtKB-KW"/>
</dbReference>
<proteinExistence type="inferred from homology"/>
<keyword evidence="6" id="KW-1185">Reference proteome</keyword>
<evidence type="ECO:0000313" key="6">
    <source>
        <dbReference type="Proteomes" id="UP001295444"/>
    </source>
</evidence>
<dbReference type="SUPFAM" id="SSF53335">
    <property type="entry name" value="S-adenosyl-L-methionine-dependent methyltransferases"/>
    <property type="match status" value="2"/>
</dbReference>
<dbReference type="AlphaFoldDB" id="A0AAD1TB20"/>
<dbReference type="Proteomes" id="UP001295444">
    <property type="component" value="Chromosome 10"/>
</dbReference>
<protein>
    <submittedName>
        <fullName evidence="5">Nicotinamide N-methyltransferase-like</fullName>
    </submittedName>
</protein>
<comment type="similarity">
    <text evidence="1">Belongs to the class I-like SAM-binding methyltransferase superfamily. NNMT/PNMT/TEMT family.</text>
</comment>
<dbReference type="EMBL" id="OW240921">
    <property type="protein sequence ID" value="CAH2320334.1"/>
    <property type="molecule type" value="Genomic_DNA"/>
</dbReference>
<keyword evidence="2" id="KW-0489">Methyltransferase</keyword>
<name>A0AAD1TB20_PELCU</name>
<gene>
    <name evidence="5" type="ORF">PECUL_23A025513</name>
</gene>
<dbReference type="InterPro" id="IPR000940">
    <property type="entry name" value="NNMT_TEMT_trans"/>
</dbReference>
<evidence type="ECO:0000256" key="2">
    <source>
        <dbReference type="ARBA" id="ARBA00022603"/>
    </source>
</evidence>
<dbReference type="PROSITE" id="PS51681">
    <property type="entry name" value="SAM_MT_NNMT_PNMT_TEMT"/>
    <property type="match status" value="2"/>
</dbReference>
<organism evidence="5 6">
    <name type="scientific">Pelobates cultripes</name>
    <name type="common">Western spadefoot toad</name>
    <dbReference type="NCBI Taxonomy" id="61616"/>
    <lineage>
        <taxon>Eukaryota</taxon>
        <taxon>Metazoa</taxon>
        <taxon>Chordata</taxon>
        <taxon>Craniata</taxon>
        <taxon>Vertebrata</taxon>
        <taxon>Euteleostomi</taxon>
        <taxon>Amphibia</taxon>
        <taxon>Batrachia</taxon>
        <taxon>Anura</taxon>
        <taxon>Pelobatoidea</taxon>
        <taxon>Pelobatidae</taxon>
        <taxon>Pelobates</taxon>
    </lineage>
</organism>
<dbReference type="InterPro" id="IPR029063">
    <property type="entry name" value="SAM-dependent_MTases_sf"/>
</dbReference>
<dbReference type="GO" id="GO:0005829">
    <property type="term" value="C:cytosol"/>
    <property type="evidence" value="ECO:0007669"/>
    <property type="project" value="TreeGrafter"/>
</dbReference>